<dbReference type="Proteomes" id="UP001623661">
    <property type="component" value="Unassembled WGS sequence"/>
</dbReference>
<sequence length="298" mass="34017">MKIAVIGLGNIAQKAYLPAITSMEGIELILCSRNTEKLQQVANKYRIKEFVNSVDELIKLDIDAAFVHTATSSHVEIAEKLLLNGINVYIDKPLSDDYVSARRIGEAASKSGKLLMTGFNRRFAPMYKKLKENGKPDIITMQKNRRHDPKQARELIYDDFIHVVDTLRFLMDCHVTNMEVSKELRDGKLYNIVLKLSGANCTAIGIMNRDSGMGEETVEYMTEDKKIIVKDMVNTISYINNVEYVEKYNDWDNTLYKRGFQPIIEHFINCVKNNSKPDQTIEDSLITHQLCEKIVTSI</sequence>
<evidence type="ECO:0000313" key="4">
    <source>
        <dbReference type="Proteomes" id="UP001623661"/>
    </source>
</evidence>
<dbReference type="InterPro" id="IPR036291">
    <property type="entry name" value="NAD(P)-bd_dom_sf"/>
</dbReference>
<keyword evidence="4" id="KW-1185">Reference proteome</keyword>
<accession>A0ABW8TNF9</accession>
<dbReference type="Gene3D" id="3.30.360.10">
    <property type="entry name" value="Dihydrodipicolinate Reductase, domain 2"/>
    <property type="match status" value="1"/>
</dbReference>
<evidence type="ECO:0000259" key="2">
    <source>
        <dbReference type="Pfam" id="PF21378"/>
    </source>
</evidence>
<gene>
    <name evidence="3" type="ORF">ACJDUH_02655</name>
</gene>
<evidence type="ECO:0000313" key="3">
    <source>
        <dbReference type="EMBL" id="MFL0266990.1"/>
    </source>
</evidence>
<dbReference type="PANTHER" id="PTHR43708">
    <property type="entry name" value="CONSERVED EXPRESSED OXIDOREDUCTASE (EUROFUNG)"/>
    <property type="match status" value="1"/>
</dbReference>
<dbReference type="RefSeq" id="WP_406763603.1">
    <property type="nucleotide sequence ID" value="NZ_JBJHZY010000001.1"/>
</dbReference>
<dbReference type="Pfam" id="PF01408">
    <property type="entry name" value="GFO_IDH_MocA"/>
    <property type="match status" value="1"/>
</dbReference>
<dbReference type="Pfam" id="PF21378">
    <property type="entry name" value="YceM-like_C"/>
    <property type="match status" value="1"/>
</dbReference>
<protein>
    <submittedName>
        <fullName evidence="3">Gfo/Idh/MocA family protein</fullName>
    </submittedName>
</protein>
<feature type="domain" description="YceM-like C-terminal" evidence="2">
    <location>
        <begin position="125"/>
        <end position="234"/>
    </location>
</feature>
<dbReference type="InterPro" id="IPR051317">
    <property type="entry name" value="Gfo/Idh/MocA_oxidoreduct"/>
</dbReference>
<dbReference type="SUPFAM" id="SSF51735">
    <property type="entry name" value="NAD(P)-binding Rossmann-fold domains"/>
    <property type="match status" value="1"/>
</dbReference>
<dbReference type="InterPro" id="IPR048477">
    <property type="entry name" value="YceM-like_C"/>
</dbReference>
<feature type="domain" description="Gfo/Idh/MocA-like oxidoreductase N-terminal" evidence="1">
    <location>
        <begin position="1"/>
        <end position="119"/>
    </location>
</feature>
<proteinExistence type="predicted"/>
<name>A0ABW8TNF9_9CLOT</name>
<evidence type="ECO:0000259" key="1">
    <source>
        <dbReference type="Pfam" id="PF01408"/>
    </source>
</evidence>
<comment type="caution">
    <text evidence="3">The sequence shown here is derived from an EMBL/GenBank/DDBJ whole genome shotgun (WGS) entry which is preliminary data.</text>
</comment>
<dbReference type="PANTHER" id="PTHR43708:SF4">
    <property type="entry name" value="OXIDOREDUCTASE YCEM-RELATED"/>
    <property type="match status" value="1"/>
</dbReference>
<dbReference type="SUPFAM" id="SSF55347">
    <property type="entry name" value="Glyceraldehyde-3-phosphate dehydrogenase-like, C-terminal domain"/>
    <property type="match status" value="1"/>
</dbReference>
<organism evidence="3 4">
    <name type="scientific">Candidatus Clostridium radicumherbarum</name>
    <dbReference type="NCBI Taxonomy" id="3381662"/>
    <lineage>
        <taxon>Bacteria</taxon>
        <taxon>Bacillati</taxon>
        <taxon>Bacillota</taxon>
        <taxon>Clostridia</taxon>
        <taxon>Eubacteriales</taxon>
        <taxon>Clostridiaceae</taxon>
        <taxon>Clostridium</taxon>
    </lineage>
</organism>
<reference evidence="3 4" key="1">
    <citation type="submission" date="2024-11" db="EMBL/GenBank/DDBJ databases">
        <authorList>
            <person name="Heng Y.C."/>
            <person name="Lim A.C.H."/>
            <person name="Lee J.K.Y."/>
            <person name="Kittelmann S."/>
        </authorList>
    </citation>
    <scope>NUCLEOTIDE SEQUENCE [LARGE SCALE GENOMIC DNA]</scope>
    <source>
        <strain evidence="3 4">WILCCON 0202</strain>
    </source>
</reference>
<dbReference type="InterPro" id="IPR000683">
    <property type="entry name" value="Gfo/Idh/MocA-like_OxRdtase_N"/>
</dbReference>
<dbReference type="Gene3D" id="3.40.50.720">
    <property type="entry name" value="NAD(P)-binding Rossmann-like Domain"/>
    <property type="match status" value="1"/>
</dbReference>
<dbReference type="EMBL" id="JBJHZY010000001">
    <property type="protein sequence ID" value="MFL0266990.1"/>
    <property type="molecule type" value="Genomic_DNA"/>
</dbReference>